<reference evidence="1" key="1">
    <citation type="submission" date="2025-08" db="UniProtKB">
        <authorList>
            <consortium name="Ensembl"/>
        </authorList>
    </citation>
    <scope>IDENTIFICATION</scope>
</reference>
<evidence type="ECO:0000313" key="2">
    <source>
        <dbReference type="Proteomes" id="UP000257200"/>
    </source>
</evidence>
<protein>
    <recommendedName>
        <fullName evidence="3">Reverse transcriptase domain-containing protein</fullName>
    </recommendedName>
</protein>
<sequence>VFFCYFQDRFLFFPVSWRRRQPRPSPLAFVSRCEVFAGRLTPAAACMPGTNRTPPHSHFNPGETLPFVSIPFLLKTFERFGKLSGYKVNWTKSVIMFLNTTSTDLVNIQYSSLNDLDKWGKLPTSFQSRLSIVKMNILPRVTFFSSMLTLPPTKGYWKKIHASVGSYLWNGKKPRIKTLTLYRPKSSGGMGLPNFEWYSWCFGLGPLYIWFKPHIITSW</sequence>
<proteinExistence type="predicted"/>
<evidence type="ECO:0008006" key="3">
    <source>
        <dbReference type="Google" id="ProtNLM"/>
    </source>
</evidence>
<dbReference type="PANTHER" id="PTHR31635">
    <property type="entry name" value="REVERSE TRANSCRIPTASE DOMAIN-CONTAINING PROTEIN-RELATED"/>
    <property type="match status" value="1"/>
</dbReference>
<accession>A0A3Q1G9Y9</accession>
<dbReference type="InParanoid" id="A0A3Q1G9Y9"/>
<name>A0A3Q1G9Y9_9TELE</name>
<reference evidence="1" key="2">
    <citation type="submission" date="2025-09" db="UniProtKB">
        <authorList>
            <consortium name="Ensembl"/>
        </authorList>
    </citation>
    <scope>IDENTIFICATION</scope>
</reference>
<dbReference type="Ensembl" id="ENSAPOT00000001295.1">
    <property type="protein sequence ID" value="ENSAPOP00000027391.1"/>
    <property type="gene ID" value="ENSAPOG00000011901.1"/>
</dbReference>
<dbReference type="STRING" id="80966.ENSAPOP00000027391"/>
<evidence type="ECO:0000313" key="1">
    <source>
        <dbReference type="Ensembl" id="ENSAPOP00000027391.1"/>
    </source>
</evidence>
<dbReference type="AlphaFoldDB" id="A0A3Q1G9Y9"/>
<dbReference type="PANTHER" id="PTHR31635:SF196">
    <property type="entry name" value="REVERSE TRANSCRIPTASE DOMAIN-CONTAINING PROTEIN-RELATED"/>
    <property type="match status" value="1"/>
</dbReference>
<dbReference type="Proteomes" id="UP000257200">
    <property type="component" value="Unplaced"/>
</dbReference>
<organism evidence="1 2">
    <name type="scientific">Acanthochromis polyacanthus</name>
    <name type="common">spiny chromis</name>
    <dbReference type="NCBI Taxonomy" id="80966"/>
    <lineage>
        <taxon>Eukaryota</taxon>
        <taxon>Metazoa</taxon>
        <taxon>Chordata</taxon>
        <taxon>Craniata</taxon>
        <taxon>Vertebrata</taxon>
        <taxon>Euteleostomi</taxon>
        <taxon>Actinopterygii</taxon>
        <taxon>Neopterygii</taxon>
        <taxon>Teleostei</taxon>
        <taxon>Neoteleostei</taxon>
        <taxon>Acanthomorphata</taxon>
        <taxon>Ovalentaria</taxon>
        <taxon>Pomacentridae</taxon>
        <taxon>Acanthochromis</taxon>
    </lineage>
</organism>
<keyword evidence="2" id="KW-1185">Reference proteome</keyword>
<dbReference type="GeneTree" id="ENSGT01120000275320"/>